<dbReference type="InterPro" id="IPR036291">
    <property type="entry name" value="NAD(P)-bd_dom_sf"/>
</dbReference>
<name>A0A4S4C6K3_9BACL</name>
<sequence>MNAANSAVASEGSLRIGMVGLDNSRVVHFARMLNEEGHPYRIEGARLVAAWPGAASPDFAMSAGRLDGYVRELRDRQGVAMLESIDEVARRCDAWMLEAVDGRTRLELFGRMAPYGKPIFVDKPFALSSAEAEEMARLAAECGTPWMSCSALRYAGALTSALRDNGAGPVLGADFHGPMALEPTQPGYFWYGIHTAEMLFRALGQDCAEVTAFRTPEHDAVVGTWADGRIGTIRGFRTGSEAFGGTLHRASGSRAIEIRETDKPFLAETLEALVSFFRAGRSPVDPAETLAIVSFLEAANRSLADNCSIRLLGRR</sequence>
<dbReference type="SUPFAM" id="SSF51735">
    <property type="entry name" value="NAD(P)-binding Rossmann-fold domains"/>
    <property type="match status" value="1"/>
</dbReference>
<evidence type="ECO:0000313" key="2">
    <source>
        <dbReference type="Proteomes" id="UP000310636"/>
    </source>
</evidence>
<dbReference type="EMBL" id="SSOB01000004">
    <property type="protein sequence ID" value="THF83528.1"/>
    <property type="molecule type" value="Genomic_DNA"/>
</dbReference>
<keyword evidence="2" id="KW-1185">Reference proteome</keyword>
<dbReference type="AlphaFoldDB" id="A0A4S4C6K3"/>
<protein>
    <submittedName>
        <fullName evidence="1">Gfo/Idh/MocA family oxidoreductase</fullName>
    </submittedName>
</protein>
<evidence type="ECO:0000313" key="1">
    <source>
        <dbReference type="EMBL" id="THF83528.1"/>
    </source>
</evidence>
<comment type="caution">
    <text evidence="1">The sequence shown here is derived from an EMBL/GenBank/DDBJ whole genome shotgun (WGS) entry which is preliminary data.</text>
</comment>
<dbReference type="Proteomes" id="UP000310636">
    <property type="component" value="Unassembled WGS sequence"/>
</dbReference>
<dbReference type="Gene3D" id="3.40.50.720">
    <property type="entry name" value="NAD(P)-binding Rossmann-like Domain"/>
    <property type="match status" value="1"/>
</dbReference>
<proteinExistence type="predicted"/>
<dbReference type="OrthoDB" id="128220at2"/>
<gene>
    <name evidence="1" type="ORF">E6C55_04375</name>
</gene>
<reference evidence="1 2" key="1">
    <citation type="submission" date="2019-04" db="EMBL/GenBank/DDBJ databases">
        <title>Cohnella sp. nov. isolated from preserved vegetables.</title>
        <authorList>
            <person name="Lin S.-Y."/>
            <person name="Hung M.-H."/>
            <person name="Young C.-C."/>
        </authorList>
    </citation>
    <scope>NUCLEOTIDE SEQUENCE [LARGE SCALE GENOMIC DNA]</scope>
    <source>
        <strain evidence="1 2">CC-MHH1044</strain>
    </source>
</reference>
<accession>A0A4S4C6K3</accession>
<organism evidence="1 2">
    <name type="scientific">Cohnella fermenti</name>
    <dbReference type="NCBI Taxonomy" id="2565925"/>
    <lineage>
        <taxon>Bacteria</taxon>
        <taxon>Bacillati</taxon>
        <taxon>Bacillota</taxon>
        <taxon>Bacilli</taxon>
        <taxon>Bacillales</taxon>
        <taxon>Paenibacillaceae</taxon>
        <taxon>Cohnella</taxon>
    </lineage>
</organism>